<organism evidence="9 10">
    <name type="scientific">Lysobacter niastensis</name>
    <dbReference type="NCBI Taxonomy" id="380629"/>
    <lineage>
        <taxon>Bacteria</taxon>
        <taxon>Pseudomonadati</taxon>
        <taxon>Pseudomonadota</taxon>
        <taxon>Gammaproteobacteria</taxon>
        <taxon>Lysobacterales</taxon>
        <taxon>Lysobacteraceae</taxon>
        <taxon>Lysobacter</taxon>
    </lineage>
</organism>
<comment type="similarity">
    <text evidence="4">Belongs to the YigI thioesterase family.</text>
</comment>
<evidence type="ECO:0000313" key="10">
    <source>
        <dbReference type="Proteomes" id="UP001429984"/>
    </source>
</evidence>
<dbReference type="Proteomes" id="UP001429984">
    <property type="component" value="Unassembled WGS sequence"/>
</dbReference>
<dbReference type="Pfam" id="PF03061">
    <property type="entry name" value="4HBT"/>
    <property type="match status" value="1"/>
</dbReference>
<gene>
    <name evidence="9" type="ORF">IU514_13480</name>
</gene>
<dbReference type="InterPro" id="IPR029069">
    <property type="entry name" value="HotDog_dom_sf"/>
</dbReference>
<evidence type="ECO:0000313" key="9">
    <source>
        <dbReference type="EMBL" id="MBF6025037.1"/>
    </source>
</evidence>
<protein>
    <recommendedName>
        <fullName evidence="6">Medium/long-chain acyl-CoA thioesterase YigI</fullName>
        <ecNumber evidence="5">3.1.2.20</ecNumber>
    </recommendedName>
</protein>
<evidence type="ECO:0000256" key="2">
    <source>
        <dbReference type="ARBA" id="ARBA00035880"/>
    </source>
</evidence>
<dbReference type="NCBIfam" id="TIGR00369">
    <property type="entry name" value="unchar_dom_1"/>
    <property type="match status" value="1"/>
</dbReference>
<evidence type="ECO:0000256" key="7">
    <source>
        <dbReference type="ARBA" id="ARBA00048062"/>
    </source>
</evidence>
<name>A0ABS0B875_9GAMM</name>
<comment type="caution">
    <text evidence="9">The sequence shown here is derived from an EMBL/GenBank/DDBJ whole genome shotgun (WGS) entry which is preliminary data.</text>
</comment>
<reference evidence="9 10" key="1">
    <citation type="submission" date="2020-11" db="EMBL/GenBank/DDBJ databases">
        <title>Draft Genome Sequence and Secondary Metabolite Biosynthetic Potential of the Lysobacter niastensis Type strain DSM 18481.</title>
        <authorList>
            <person name="Turrini P."/>
            <person name="Artuso I."/>
            <person name="Tescari M."/>
            <person name="Lugli G.A."/>
            <person name="Frangipani E."/>
            <person name="Ventura M."/>
            <person name="Visca P."/>
        </authorList>
    </citation>
    <scope>NUCLEOTIDE SEQUENCE [LARGE SCALE GENOMIC DNA]</scope>
    <source>
        <strain evidence="9 10">DSM 18481</strain>
    </source>
</reference>
<proteinExistence type="inferred from homology"/>
<dbReference type="RefSeq" id="WP_194931648.1">
    <property type="nucleotide sequence ID" value="NZ_JADLZT010000007.1"/>
</dbReference>
<comment type="catalytic activity">
    <reaction evidence="3">
        <text>a long-chain fatty acyl-CoA + H2O = a long-chain fatty acid + CoA + H(+)</text>
        <dbReference type="Rhea" id="RHEA:67680"/>
        <dbReference type="ChEBI" id="CHEBI:15377"/>
        <dbReference type="ChEBI" id="CHEBI:15378"/>
        <dbReference type="ChEBI" id="CHEBI:57287"/>
        <dbReference type="ChEBI" id="CHEBI:57560"/>
        <dbReference type="ChEBI" id="CHEBI:83139"/>
    </reaction>
</comment>
<dbReference type="InterPro" id="IPR006683">
    <property type="entry name" value="Thioestr_dom"/>
</dbReference>
<dbReference type="Gene3D" id="3.10.129.10">
    <property type="entry name" value="Hotdog Thioesterase"/>
    <property type="match status" value="1"/>
</dbReference>
<accession>A0ABS0B875</accession>
<evidence type="ECO:0000256" key="3">
    <source>
        <dbReference type="ARBA" id="ARBA00036002"/>
    </source>
</evidence>
<dbReference type="InterPro" id="IPR003736">
    <property type="entry name" value="PAAI_dom"/>
</dbReference>
<dbReference type="CDD" id="cd03443">
    <property type="entry name" value="PaaI_thioesterase"/>
    <property type="match status" value="1"/>
</dbReference>
<keyword evidence="1" id="KW-0378">Hydrolase</keyword>
<comment type="catalytic activity">
    <reaction evidence="2">
        <text>a fatty acyl-CoA + H2O = a fatty acid + CoA + H(+)</text>
        <dbReference type="Rhea" id="RHEA:16781"/>
        <dbReference type="ChEBI" id="CHEBI:15377"/>
        <dbReference type="ChEBI" id="CHEBI:15378"/>
        <dbReference type="ChEBI" id="CHEBI:28868"/>
        <dbReference type="ChEBI" id="CHEBI:57287"/>
        <dbReference type="ChEBI" id="CHEBI:77636"/>
        <dbReference type="EC" id="3.1.2.20"/>
    </reaction>
</comment>
<evidence type="ECO:0000256" key="4">
    <source>
        <dbReference type="ARBA" id="ARBA00038381"/>
    </source>
</evidence>
<dbReference type="PANTHER" id="PTHR43240:SF20">
    <property type="entry name" value="MEDIUM_LONG-CHAIN ACYL-COA THIOESTERASE YIGI"/>
    <property type="match status" value="1"/>
</dbReference>
<keyword evidence="10" id="KW-1185">Reference proteome</keyword>
<dbReference type="PANTHER" id="PTHR43240">
    <property type="entry name" value="1,4-DIHYDROXY-2-NAPHTHOYL-COA THIOESTERASE 1"/>
    <property type="match status" value="1"/>
</dbReference>
<evidence type="ECO:0000256" key="5">
    <source>
        <dbReference type="ARBA" id="ARBA00038894"/>
    </source>
</evidence>
<dbReference type="EC" id="3.1.2.20" evidence="5"/>
<dbReference type="SUPFAM" id="SSF54637">
    <property type="entry name" value="Thioesterase/thiol ester dehydrase-isomerase"/>
    <property type="match status" value="1"/>
</dbReference>
<comment type="catalytic activity">
    <reaction evidence="7">
        <text>a medium-chain fatty acyl-CoA + H2O = a medium-chain fatty acid + CoA + H(+)</text>
        <dbReference type="Rhea" id="RHEA:68184"/>
        <dbReference type="ChEBI" id="CHEBI:15377"/>
        <dbReference type="ChEBI" id="CHEBI:15378"/>
        <dbReference type="ChEBI" id="CHEBI:57287"/>
        <dbReference type="ChEBI" id="CHEBI:59558"/>
        <dbReference type="ChEBI" id="CHEBI:90546"/>
    </reaction>
</comment>
<dbReference type="EMBL" id="JADLZT010000007">
    <property type="protein sequence ID" value="MBF6025037.1"/>
    <property type="molecule type" value="Genomic_DNA"/>
</dbReference>
<evidence type="ECO:0000256" key="1">
    <source>
        <dbReference type="ARBA" id="ARBA00022801"/>
    </source>
</evidence>
<sequence length="140" mass="14553">MSELHERILASFSAQGLMATLGAELIHVAAGEVQIALMPRPELSQQHGYIHAGAITSVLDSACGYAALTVAPAGADVLTVEFKINFVRPAVAERFVAIGRVTKAGKTLTVCQGEVVGEQGSGREVIAVMQATIINIPGVT</sequence>
<feature type="domain" description="Thioesterase" evidence="8">
    <location>
        <begin position="47"/>
        <end position="120"/>
    </location>
</feature>
<evidence type="ECO:0000256" key="6">
    <source>
        <dbReference type="ARBA" id="ARBA00040062"/>
    </source>
</evidence>
<evidence type="ECO:0000259" key="8">
    <source>
        <dbReference type="Pfam" id="PF03061"/>
    </source>
</evidence>